<protein>
    <submittedName>
        <fullName evidence="3">Uncharacterized protein LOC103335391</fullName>
    </submittedName>
</protein>
<gene>
    <name evidence="3" type="primary">LOC103335391</name>
</gene>
<accession>A0ABM0PA95</accession>
<organism evidence="2 3">
    <name type="scientific">Prunus mume</name>
    <name type="common">Japanese apricot</name>
    <name type="synonym">Armeniaca mume</name>
    <dbReference type="NCBI Taxonomy" id="102107"/>
    <lineage>
        <taxon>Eukaryota</taxon>
        <taxon>Viridiplantae</taxon>
        <taxon>Streptophyta</taxon>
        <taxon>Embryophyta</taxon>
        <taxon>Tracheophyta</taxon>
        <taxon>Spermatophyta</taxon>
        <taxon>Magnoliopsida</taxon>
        <taxon>eudicotyledons</taxon>
        <taxon>Gunneridae</taxon>
        <taxon>Pentapetalae</taxon>
        <taxon>rosids</taxon>
        <taxon>fabids</taxon>
        <taxon>Rosales</taxon>
        <taxon>Rosaceae</taxon>
        <taxon>Amygdaloideae</taxon>
        <taxon>Amygdaleae</taxon>
        <taxon>Prunus</taxon>
    </lineage>
</organism>
<dbReference type="GeneID" id="103335391"/>
<reference evidence="3" key="2">
    <citation type="submission" date="2025-08" db="UniProtKB">
        <authorList>
            <consortium name="RefSeq"/>
        </authorList>
    </citation>
    <scope>IDENTIFICATION</scope>
</reference>
<proteinExistence type="predicted"/>
<evidence type="ECO:0000256" key="1">
    <source>
        <dbReference type="SAM" id="MobiDB-lite"/>
    </source>
</evidence>
<dbReference type="Proteomes" id="UP000694861">
    <property type="component" value="Linkage group LG6"/>
</dbReference>
<feature type="region of interest" description="Disordered" evidence="1">
    <location>
        <begin position="1"/>
        <end position="24"/>
    </location>
</feature>
<evidence type="ECO:0000313" key="2">
    <source>
        <dbReference type="Proteomes" id="UP000694861"/>
    </source>
</evidence>
<dbReference type="RefSeq" id="XP_008236616.1">
    <property type="nucleotide sequence ID" value="XM_008238394.1"/>
</dbReference>
<sequence>MELELQGQPGSSGSGSSGSHVVSIHDEELPRHPRFLSPSTVDYNAYHRLRPPEQPKDVNKDIMSSLQKQVDDHNKPKHRTKFTYSEKWIFFLISLGLETISASLISFHPRVSPTMHYMVCCCLLRPYSSASVSSFTRVTEKELNSRSGEGYGGIIIHIHQTGFLVIFLTFVG</sequence>
<name>A0ABM0PA95_PRUMU</name>
<keyword evidence="2" id="KW-1185">Reference proteome</keyword>
<reference evidence="2" key="1">
    <citation type="journal article" date="2012" name="Nat. Commun.">
        <title>The genome of Prunus mume.</title>
        <authorList>
            <person name="Zhang Q."/>
            <person name="Chen W."/>
            <person name="Sun L."/>
            <person name="Zhao F."/>
            <person name="Huang B."/>
            <person name="Yang W."/>
            <person name="Tao Y."/>
            <person name="Wang J."/>
            <person name="Yuan Z."/>
            <person name="Fan G."/>
            <person name="Xing Z."/>
            <person name="Han C."/>
            <person name="Pan H."/>
            <person name="Zhong X."/>
            <person name="Shi W."/>
            <person name="Liang X."/>
            <person name="Du D."/>
            <person name="Sun F."/>
            <person name="Xu Z."/>
            <person name="Hao R."/>
            <person name="Lv T."/>
            <person name="Lv Y."/>
            <person name="Zheng Z."/>
            <person name="Sun M."/>
            <person name="Luo L."/>
            <person name="Cai M."/>
            <person name="Gao Y."/>
            <person name="Wang J."/>
            <person name="Yin Y."/>
            <person name="Xu X."/>
            <person name="Cheng T."/>
            <person name="Wang J."/>
        </authorList>
    </citation>
    <scope>NUCLEOTIDE SEQUENCE [LARGE SCALE GENOMIC DNA]</scope>
</reference>
<evidence type="ECO:0000313" key="3">
    <source>
        <dbReference type="RefSeq" id="XP_008236616.1"/>
    </source>
</evidence>